<dbReference type="Proteomes" id="UP000269903">
    <property type="component" value="Chromosome"/>
</dbReference>
<proteinExistence type="predicted"/>
<dbReference type="Gene3D" id="2.40.260.10">
    <property type="entry name" value="Sortase"/>
    <property type="match status" value="1"/>
</dbReference>
<evidence type="ECO:0000256" key="3">
    <source>
        <dbReference type="SAM" id="Phobius"/>
    </source>
</evidence>
<dbReference type="NCBIfam" id="TIGR01076">
    <property type="entry name" value="sortase_fam"/>
    <property type="match status" value="1"/>
</dbReference>
<dbReference type="GO" id="GO:0016787">
    <property type="term" value="F:hydrolase activity"/>
    <property type="evidence" value="ECO:0007669"/>
    <property type="project" value="UniProtKB-KW"/>
</dbReference>
<sequence length="286" mass="32583">MMLGLGLPLIFLTMMLISQLQETSSYHQFQVTQRTWSDLQVKWIKHHNQHQELTDQATTDPFVESRSQQEQSPFDDDIIGYVIISKLNMVQPIRIGASEGHLEKGVAQVTGTSLPVGGLGTRSVIAGHRSWYSDPRFLRIAELEEGDEILIDLGVRQLEYRVQSVEIINAMDWQQLKAKEGQDLLTLLTCNPLYPPFNERLLVNAERVSSSHEETTGFSAVLQAGQKRRKDRPHRSILDMVLDSTKRLIANVPLLYWVIAGWSMEVYFGLCLLRKRRSINSTLSSH</sequence>
<dbReference type="InterPro" id="IPR042002">
    <property type="entry name" value="Sortase_C"/>
</dbReference>
<name>A0A7Z8ZY12_STRSZ</name>
<organism evidence="4 5">
    <name type="scientific">Streptococcus equi subsp. zooepidemicus</name>
    <dbReference type="NCBI Taxonomy" id="40041"/>
    <lineage>
        <taxon>Bacteria</taxon>
        <taxon>Bacillati</taxon>
        <taxon>Bacillota</taxon>
        <taxon>Bacilli</taxon>
        <taxon>Lactobacillales</taxon>
        <taxon>Streptococcaceae</taxon>
        <taxon>Streptococcus</taxon>
    </lineage>
</organism>
<keyword evidence="3" id="KW-0812">Transmembrane</keyword>
<dbReference type="InterPro" id="IPR023365">
    <property type="entry name" value="Sortase_dom-sf"/>
</dbReference>
<dbReference type="CDD" id="cd05827">
    <property type="entry name" value="Sortase_C"/>
    <property type="match status" value="1"/>
</dbReference>
<accession>A0A7Z8ZY12</accession>
<protein>
    <submittedName>
        <fullName evidence="4">Sortase SrtC2</fullName>
    </submittedName>
</protein>
<keyword evidence="3" id="KW-1133">Transmembrane helix</keyword>
<keyword evidence="3" id="KW-0472">Membrane</keyword>
<evidence type="ECO:0000313" key="5">
    <source>
        <dbReference type="Proteomes" id="UP000269903"/>
    </source>
</evidence>
<evidence type="ECO:0000313" key="4">
    <source>
        <dbReference type="EMBL" id="VEF09650.1"/>
    </source>
</evidence>
<feature type="active site" description="Acyl-thioester intermediate" evidence="2">
    <location>
        <position position="190"/>
    </location>
</feature>
<dbReference type="SUPFAM" id="SSF63817">
    <property type="entry name" value="Sortase"/>
    <property type="match status" value="1"/>
</dbReference>
<reference evidence="4 5" key="1">
    <citation type="submission" date="2018-12" db="EMBL/GenBank/DDBJ databases">
        <authorList>
            <consortium name="Pathogen Informatics"/>
        </authorList>
    </citation>
    <scope>NUCLEOTIDE SEQUENCE [LARGE SCALE GENOMIC DNA]</scope>
    <source>
        <strain evidence="4 5">NCTC6180</strain>
    </source>
</reference>
<feature type="transmembrane region" description="Helical" evidence="3">
    <location>
        <begin position="254"/>
        <end position="273"/>
    </location>
</feature>
<dbReference type="EMBL" id="LR134317">
    <property type="protein sequence ID" value="VEF09650.1"/>
    <property type="molecule type" value="Genomic_DNA"/>
</dbReference>
<evidence type="ECO:0000256" key="1">
    <source>
        <dbReference type="ARBA" id="ARBA00022801"/>
    </source>
</evidence>
<feature type="active site" description="Proton donor/acceptor" evidence="2">
    <location>
        <position position="128"/>
    </location>
</feature>
<evidence type="ECO:0000256" key="2">
    <source>
        <dbReference type="PIRSR" id="PIRSR605754-1"/>
    </source>
</evidence>
<keyword evidence="1" id="KW-0378">Hydrolase</keyword>
<dbReference type="InterPro" id="IPR005754">
    <property type="entry name" value="Sortase"/>
</dbReference>
<dbReference type="AlphaFoldDB" id="A0A7Z8ZY12"/>
<dbReference type="Pfam" id="PF04203">
    <property type="entry name" value="Sortase"/>
    <property type="match status" value="1"/>
</dbReference>
<gene>
    <name evidence="4" type="primary">srtC2</name>
    <name evidence="4" type="ORF">NCTC6180_02055</name>
</gene>